<feature type="transmembrane region" description="Helical" evidence="1">
    <location>
        <begin position="41"/>
        <end position="66"/>
    </location>
</feature>
<protein>
    <submittedName>
        <fullName evidence="2">Uncharacterized protein</fullName>
    </submittedName>
</protein>
<organism evidence="2">
    <name type="scientific">Podoviridae sp. ct9R41</name>
    <dbReference type="NCBI Taxonomy" id="2825227"/>
    <lineage>
        <taxon>Viruses</taxon>
        <taxon>Duplodnaviria</taxon>
        <taxon>Heunggongvirae</taxon>
        <taxon>Uroviricota</taxon>
        <taxon>Caudoviricetes</taxon>
    </lineage>
</organism>
<evidence type="ECO:0000256" key="1">
    <source>
        <dbReference type="SAM" id="Phobius"/>
    </source>
</evidence>
<sequence>MTLAIFKYAVIQADFQVPHIELAIPILLTDQVVIVQQPIRLVMICIWGMTIEGIVGIFTMIFVIIINLRGEP</sequence>
<keyword evidence="1" id="KW-1133">Transmembrane helix</keyword>
<accession>A0A8S5PAC7</accession>
<evidence type="ECO:0000313" key="2">
    <source>
        <dbReference type="EMBL" id="DAE03337.1"/>
    </source>
</evidence>
<reference evidence="2" key="1">
    <citation type="journal article" date="2021" name="Proc. Natl. Acad. Sci. U.S.A.">
        <title>A Catalog of Tens of Thousands of Viruses from Human Metagenomes Reveals Hidden Associations with Chronic Diseases.</title>
        <authorList>
            <person name="Tisza M.J."/>
            <person name="Buck C.B."/>
        </authorList>
    </citation>
    <scope>NUCLEOTIDE SEQUENCE</scope>
    <source>
        <strain evidence="2">Ct9R41</strain>
    </source>
</reference>
<keyword evidence="1" id="KW-0812">Transmembrane</keyword>
<keyword evidence="1" id="KW-0472">Membrane</keyword>
<dbReference type="EMBL" id="BK015364">
    <property type="protein sequence ID" value="DAE03337.1"/>
    <property type="molecule type" value="Genomic_DNA"/>
</dbReference>
<name>A0A8S5PAC7_9CAUD</name>
<proteinExistence type="predicted"/>